<comment type="caution">
    <text evidence="8">The sequence shown here is derived from an EMBL/GenBank/DDBJ whole genome shotgun (WGS) entry which is preliminary data.</text>
</comment>
<feature type="site" description="Transition state stabilizer" evidence="7">
    <location>
        <position position="30"/>
    </location>
</feature>
<evidence type="ECO:0000313" key="8">
    <source>
        <dbReference type="EMBL" id="MBH1930119.1"/>
    </source>
</evidence>
<comment type="catalytic activity">
    <reaction evidence="1 7">
        <text>2-C-methyl-D-erythritol 4-phosphate + CTP + H(+) = 4-CDP-2-C-methyl-D-erythritol + diphosphate</text>
        <dbReference type="Rhea" id="RHEA:13429"/>
        <dbReference type="ChEBI" id="CHEBI:15378"/>
        <dbReference type="ChEBI" id="CHEBI:33019"/>
        <dbReference type="ChEBI" id="CHEBI:37563"/>
        <dbReference type="ChEBI" id="CHEBI:57823"/>
        <dbReference type="ChEBI" id="CHEBI:58262"/>
        <dbReference type="EC" id="2.7.7.60"/>
    </reaction>
</comment>
<dbReference type="Proteomes" id="UP000624159">
    <property type="component" value="Unassembled WGS sequence"/>
</dbReference>
<dbReference type="Gene3D" id="3.90.550.10">
    <property type="entry name" value="Spore Coat Polysaccharide Biosynthesis Protein SpsA, Chain A"/>
    <property type="match status" value="1"/>
</dbReference>
<dbReference type="InterPro" id="IPR001228">
    <property type="entry name" value="IspD"/>
</dbReference>
<protein>
    <recommendedName>
        <fullName evidence="7">2-C-methyl-D-erythritol 4-phosphate cytidylyltransferase</fullName>
        <ecNumber evidence="7">2.7.7.60</ecNumber>
    </recommendedName>
    <alternativeName>
        <fullName evidence="7">4-diphosphocytidyl-2C-methyl-D-erythritol synthase</fullName>
    </alternativeName>
    <alternativeName>
        <fullName evidence="7">MEP cytidylyltransferase</fullName>
        <shortName evidence="7">MCT</shortName>
    </alternativeName>
</protein>
<dbReference type="HAMAP" id="MF_00108">
    <property type="entry name" value="IspD"/>
    <property type="match status" value="1"/>
</dbReference>
<reference evidence="8 9" key="1">
    <citation type="submission" date="2020-11" db="EMBL/GenBank/DDBJ databases">
        <title>Enhanced detection system for hospital associated transmission using whole genome sequencing surveillance.</title>
        <authorList>
            <person name="Harrison L.H."/>
            <person name="Van Tyne D."/>
            <person name="Marsh J.W."/>
            <person name="Griffith M.P."/>
            <person name="Snyder D.J."/>
            <person name="Cooper V.S."/>
            <person name="Mustapha M."/>
        </authorList>
    </citation>
    <scope>NUCLEOTIDE SEQUENCE [LARGE SCALE GENOMIC DNA]</scope>
    <source>
        <strain evidence="8 9">SER00230</strain>
    </source>
</reference>
<dbReference type="GO" id="GO:0050518">
    <property type="term" value="F:2-C-methyl-D-erythritol 4-phosphate cytidylyltransferase activity"/>
    <property type="evidence" value="ECO:0007669"/>
    <property type="project" value="UniProtKB-EC"/>
</dbReference>
<dbReference type="PANTHER" id="PTHR32125:SF4">
    <property type="entry name" value="2-C-METHYL-D-ERYTHRITOL 4-PHOSPHATE CYTIDYLYLTRANSFERASE, CHLOROPLASTIC"/>
    <property type="match status" value="1"/>
</dbReference>
<accession>A0ABS0MCM0</accession>
<evidence type="ECO:0000256" key="6">
    <source>
        <dbReference type="ARBA" id="ARBA00023229"/>
    </source>
</evidence>
<keyword evidence="4 7" id="KW-0808">Transferase</keyword>
<gene>
    <name evidence="7 8" type="primary">ispD</name>
    <name evidence="8" type="ORF">I5U13_10665</name>
</gene>
<dbReference type="InterPro" id="IPR029044">
    <property type="entry name" value="Nucleotide-diphossugar_trans"/>
</dbReference>
<proteinExistence type="inferred from homology"/>
<evidence type="ECO:0000313" key="9">
    <source>
        <dbReference type="Proteomes" id="UP000624159"/>
    </source>
</evidence>
<keyword evidence="9" id="KW-1185">Reference proteome</keyword>
<dbReference type="PANTHER" id="PTHR32125">
    <property type="entry name" value="2-C-METHYL-D-ERYTHRITOL 4-PHOSPHATE CYTIDYLYLTRANSFERASE, CHLOROPLASTIC"/>
    <property type="match status" value="1"/>
</dbReference>
<dbReference type="EMBL" id="JADULK010000004">
    <property type="protein sequence ID" value="MBH1930119.1"/>
    <property type="molecule type" value="Genomic_DNA"/>
</dbReference>
<evidence type="ECO:0000256" key="2">
    <source>
        <dbReference type="ARBA" id="ARBA00004787"/>
    </source>
</evidence>
<evidence type="ECO:0000256" key="1">
    <source>
        <dbReference type="ARBA" id="ARBA00001282"/>
    </source>
</evidence>
<comment type="similarity">
    <text evidence="3 7">Belongs to the IspD/TarI cytidylyltransferase family. IspD subfamily.</text>
</comment>
<dbReference type="CDD" id="cd02516">
    <property type="entry name" value="CDP-ME_synthetase"/>
    <property type="match status" value="1"/>
</dbReference>
<comment type="pathway">
    <text evidence="2 7">Isoprenoid biosynthesis; isopentenyl diphosphate biosynthesis via DXP pathway; isopentenyl diphosphate from 1-deoxy-D-xylulose 5-phosphate: step 2/6.</text>
</comment>
<dbReference type="Pfam" id="PF01128">
    <property type="entry name" value="IspD"/>
    <property type="match status" value="1"/>
</dbReference>
<dbReference type="RefSeq" id="WP_126530567.1">
    <property type="nucleotide sequence ID" value="NZ_JADULK010000004.1"/>
</dbReference>
<evidence type="ECO:0000256" key="3">
    <source>
        <dbReference type="ARBA" id="ARBA00009789"/>
    </source>
</evidence>
<dbReference type="InterPro" id="IPR034683">
    <property type="entry name" value="IspD/TarI"/>
</dbReference>
<comment type="function">
    <text evidence="7">Catalyzes the formation of 4-diphosphocytidyl-2-C-methyl-D-erythritol from CTP and 2-C-methyl-D-erythritol 4-phosphate (MEP).</text>
</comment>
<dbReference type="InterPro" id="IPR018294">
    <property type="entry name" value="ISPD_synthase_CS"/>
</dbReference>
<feature type="site" description="Positions MEP for the nucleophilic attack" evidence="7">
    <location>
        <position position="160"/>
    </location>
</feature>
<keyword evidence="6 7" id="KW-0414">Isoprene biosynthesis</keyword>
<sequence>MNHSAGSLPQVVAVLPAAGIGSRMQTDCPKQYLTIGNQTILEHAIHALLRHPRVRQAIVAIGPDDDHFARLPIARDPRVVVTVGGRQRADSVMAGLQLAGDAEWVLVHDAARPCLHADDLERLLAIAEHSKVGGILAAPVRDTMKRAESGVAAIAHTVERQDLWHALTPQFFPLALLKHCLQRAMDEGANVTDEASALEHCGYHPLLVAGRADNIKVTRPEDLRLAAFYLTQLNQ</sequence>
<evidence type="ECO:0000256" key="4">
    <source>
        <dbReference type="ARBA" id="ARBA00022679"/>
    </source>
</evidence>
<feature type="site" description="Transition state stabilizer" evidence="7">
    <location>
        <position position="23"/>
    </location>
</feature>
<evidence type="ECO:0000256" key="5">
    <source>
        <dbReference type="ARBA" id="ARBA00022695"/>
    </source>
</evidence>
<evidence type="ECO:0000256" key="7">
    <source>
        <dbReference type="HAMAP-Rule" id="MF_00108"/>
    </source>
</evidence>
<name>A0ABS0MCM0_SERRU</name>
<dbReference type="InterPro" id="IPR050088">
    <property type="entry name" value="IspD/TarI_cytidylyltransf_bact"/>
</dbReference>
<feature type="site" description="Positions MEP for the nucleophilic attack" evidence="7">
    <location>
        <position position="216"/>
    </location>
</feature>
<keyword evidence="5 7" id="KW-0548">Nucleotidyltransferase</keyword>
<organism evidence="8 9">
    <name type="scientific">Serratia rubidaea</name>
    <name type="common">Serratia marinorubra</name>
    <dbReference type="NCBI Taxonomy" id="61652"/>
    <lineage>
        <taxon>Bacteria</taxon>
        <taxon>Pseudomonadati</taxon>
        <taxon>Pseudomonadota</taxon>
        <taxon>Gammaproteobacteria</taxon>
        <taxon>Enterobacterales</taxon>
        <taxon>Yersiniaceae</taxon>
        <taxon>Serratia</taxon>
    </lineage>
</organism>
<dbReference type="NCBIfam" id="TIGR00453">
    <property type="entry name" value="ispD"/>
    <property type="match status" value="1"/>
</dbReference>
<dbReference type="SUPFAM" id="SSF53448">
    <property type="entry name" value="Nucleotide-diphospho-sugar transferases"/>
    <property type="match status" value="1"/>
</dbReference>
<dbReference type="PROSITE" id="PS01295">
    <property type="entry name" value="ISPD"/>
    <property type="match status" value="1"/>
</dbReference>
<dbReference type="EC" id="2.7.7.60" evidence="7"/>
<comment type="subunit">
    <text evidence="7">Homodimer.</text>
</comment>